<dbReference type="InterPro" id="IPR036412">
    <property type="entry name" value="HAD-like_sf"/>
</dbReference>
<dbReference type="GO" id="GO:0016787">
    <property type="term" value="F:hydrolase activity"/>
    <property type="evidence" value="ECO:0007669"/>
    <property type="project" value="UniProtKB-KW"/>
</dbReference>
<dbReference type="PANTHER" id="PTHR43611:SF3">
    <property type="entry name" value="FLAVIN MONONUCLEOTIDE HYDROLASE 1, CHLOROPLATIC"/>
    <property type="match status" value="1"/>
</dbReference>
<evidence type="ECO:0000313" key="3">
    <source>
        <dbReference type="Proteomes" id="UP001500928"/>
    </source>
</evidence>
<dbReference type="EMBL" id="BAABHO010000087">
    <property type="protein sequence ID" value="GAA4813424.1"/>
    <property type="molecule type" value="Genomic_DNA"/>
</dbReference>
<keyword evidence="2" id="KW-0378">Hydrolase</keyword>
<dbReference type="RefSeq" id="WP_345424983.1">
    <property type="nucleotide sequence ID" value="NZ_BAABHO010000087.1"/>
</dbReference>
<dbReference type="Gene3D" id="3.40.50.1000">
    <property type="entry name" value="HAD superfamily/HAD-like"/>
    <property type="match status" value="1"/>
</dbReference>
<dbReference type="PANTHER" id="PTHR43611">
    <property type="entry name" value="ALPHA-D-GLUCOSE 1-PHOSPHATE PHOSPHATASE"/>
    <property type="match status" value="1"/>
</dbReference>
<evidence type="ECO:0000313" key="2">
    <source>
        <dbReference type="EMBL" id="GAA4813424.1"/>
    </source>
</evidence>
<dbReference type="PRINTS" id="PR00413">
    <property type="entry name" value="HADHALOGNASE"/>
</dbReference>
<organism evidence="2 3">
    <name type="scientific">Actinomycetospora chlora</name>
    <dbReference type="NCBI Taxonomy" id="663608"/>
    <lineage>
        <taxon>Bacteria</taxon>
        <taxon>Bacillati</taxon>
        <taxon>Actinomycetota</taxon>
        <taxon>Actinomycetes</taxon>
        <taxon>Pseudonocardiales</taxon>
        <taxon>Pseudonocardiaceae</taxon>
        <taxon>Actinomycetospora</taxon>
    </lineage>
</organism>
<dbReference type="NCBIfam" id="TIGR01509">
    <property type="entry name" value="HAD-SF-IA-v3"/>
    <property type="match status" value="1"/>
</dbReference>
<feature type="region of interest" description="Disordered" evidence="1">
    <location>
        <begin position="1"/>
        <end position="22"/>
    </location>
</feature>
<evidence type="ECO:0000256" key="1">
    <source>
        <dbReference type="SAM" id="MobiDB-lite"/>
    </source>
</evidence>
<dbReference type="Pfam" id="PF00702">
    <property type="entry name" value="Hydrolase"/>
    <property type="match status" value="1"/>
</dbReference>
<name>A0ABP9CKZ8_9PSEU</name>
<accession>A0ABP9CKZ8</accession>
<dbReference type="SUPFAM" id="SSF56784">
    <property type="entry name" value="HAD-like"/>
    <property type="match status" value="1"/>
</dbReference>
<comment type="caution">
    <text evidence="2">The sequence shown here is derived from an EMBL/GenBank/DDBJ whole genome shotgun (WGS) entry which is preliminary data.</text>
</comment>
<dbReference type="InterPro" id="IPR023214">
    <property type="entry name" value="HAD_sf"/>
</dbReference>
<sequence length="236" mass="25699">MTSCAPRPDGPGEPRLPDPVRAGRRRALRRTRTAGGTLLLDMGGVVIPTLFESTDVPGFPAGPTGADDDYRSVERGESQERDYWARLAQRRPDIDIGALWRDCSYVRNEVLGLIARVAGRVRVVAFTNDMAHWFGDDWPARFPAVARFDGVLEAAKLGVLKPDPEAFRVAAAALGEDPARCLFVDDLAANLDGARRAGMSAELFEVTDPAGSVARVARALGLPADEPRRRRIWAPL</sequence>
<keyword evidence="3" id="KW-1185">Reference proteome</keyword>
<dbReference type="Proteomes" id="UP001500928">
    <property type="component" value="Unassembled WGS sequence"/>
</dbReference>
<reference evidence="3" key="1">
    <citation type="journal article" date="2019" name="Int. J. Syst. Evol. Microbiol.">
        <title>The Global Catalogue of Microorganisms (GCM) 10K type strain sequencing project: providing services to taxonomists for standard genome sequencing and annotation.</title>
        <authorList>
            <consortium name="The Broad Institute Genomics Platform"/>
            <consortium name="The Broad Institute Genome Sequencing Center for Infectious Disease"/>
            <person name="Wu L."/>
            <person name="Ma J."/>
        </authorList>
    </citation>
    <scope>NUCLEOTIDE SEQUENCE [LARGE SCALE GENOMIC DNA]</scope>
    <source>
        <strain evidence="3">JCM 17979</strain>
    </source>
</reference>
<protein>
    <submittedName>
        <fullName evidence="2">HAD-IA family hydrolase</fullName>
    </submittedName>
</protein>
<gene>
    <name evidence="2" type="ORF">GCM10023200_59020</name>
</gene>
<dbReference type="InterPro" id="IPR006439">
    <property type="entry name" value="HAD-SF_hydro_IA"/>
</dbReference>
<proteinExistence type="predicted"/>